<evidence type="ECO:0000256" key="3">
    <source>
        <dbReference type="ARBA" id="ARBA00022801"/>
    </source>
</evidence>
<dbReference type="EMBL" id="JBFCZG010000005">
    <property type="protein sequence ID" value="KAL3422475.1"/>
    <property type="molecule type" value="Genomic_DNA"/>
</dbReference>
<dbReference type="PANTHER" id="PTHR12801">
    <property type="entry name" value="RNA EXONUCLEASE REXO1 / RECO3 FAMILY MEMBER-RELATED"/>
    <property type="match status" value="1"/>
</dbReference>
<comment type="similarity">
    <text evidence="1">Belongs to the REXO1/REXO3 family.</text>
</comment>
<feature type="region of interest" description="Disordered" evidence="5">
    <location>
        <begin position="668"/>
        <end position="687"/>
    </location>
</feature>
<protein>
    <submittedName>
        <fullName evidence="7">RNA exonuclease</fullName>
    </submittedName>
</protein>
<evidence type="ECO:0000313" key="7">
    <source>
        <dbReference type="EMBL" id="KAL3422475.1"/>
    </source>
</evidence>
<evidence type="ECO:0000256" key="2">
    <source>
        <dbReference type="ARBA" id="ARBA00022722"/>
    </source>
</evidence>
<dbReference type="InterPro" id="IPR047021">
    <property type="entry name" value="REXO1/3/4-like"/>
</dbReference>
<sequence length="687" mass="75458">MFTTKGLFSSVPCPHQERCMLPQCMFSHGPAEPQGTADGRQTTTETRSADVQDGQRKRRKIEVADDGDPARAPEQPKSPEAILKPDPDPLSKPLSAKPADTVAPKKASSLQRPISPPPLRRTTSSVAPQSYTPQTPAKSAAKTPLKKEALNPRMIKKGAPASHDMRFRLLRALHEQFVRLNSELAKDANDKEEKLVLSEQELITKALDIEENAAAVASIYSNVVKNNILSYKRMKVGQWKTEREKDVAEANAVNASTQKDSPFAKPLGSPKTIDTGLSVEEEIALLPRLRTPVEDLSKHGYVSKVPTEAEIQSANSGMDAAKGWEVCDRCKTRFQVFPDRREEDGALTSGGTCTYHFGKPFWQERSATDPKAKREKRYRCCGQAMGDSPGCVQAECHVFKISEVKRLAAVLNFVETPANSNAPPEKPVCIDGEMGFTVHGLELIRLTATSWPGGEELLDVLVKPVGIVLDLNSRYSGVLPEDMVNAIPWNAKEPSSSNSTGCKLKIASSPAEARSLLLRHISPQTPLIGHGLENDLNAIRLIHPTLVDTALLFPHRMGLPYRNGLKMLMQIHLNREIQVTSNVDGKVVGHDSKEDANAAGDLVRVAIGHEWAKMKREGWKLMGGAFLPPTPKAAPAFDLETIPKGPRLTVEELERDPTVVVPKRVISAKHVGEKRQRDEMEEGEVNQ</sequence>
<keyword evidence="8" id="KW-1185">Reference proteome</keyword>
<evidence type="ECO:0000256" key="4">
    <source>
        <dbReference type="ARBA" id="ARBA00022839"/>
    </source>
</evidence>
<feature type="domain" description="Exonuclease" evidence="6">
    <location>
        <begin position="426"/>
        <end position="612"/>
    </location>
</feature>
<reference evidence="7 8" key="1">
    <citation type="submission" date="2024-06" db="EMBL/GenBank/DDBJ databases">
        <title>Complete genome of Phlyctema vagabunda strain 19-DSS-EL-015.</title>
        <authorList>
            <person name="Fiorenzani C."/>
        </authorList>
    </citation>
    <scope>NUCLEOTIDE SEQUENCE [LARGE SCALE GENOMIC DNA]</scope>
    <source>
        <strain evidence="7 8">19-DSS-EL-015</strain>
    </source>
</reference>
<dbReference type="InterPro" id="IPR012337">
    <property type="entry name" value="RNaseH-like_sf"/>
</dbReference>
<organism evidence="7 8">
    <name type="scientific">Phlyctema vagabunda</name>
    <dbReference type="NCBI Taxonomy" id="108571"/>
    <lineage>
        <taxon>Eukaryota</taxon>
        <taxon>Fungi</taxon>
        <taxon>Dikarya</taxon>
        <taxon>Ascomycota</taxon>
        <taxon>Pezizomycotina</taxon>
        <taxon>Leotiomycetes</taxon>
        <taxon>Helotiales</taxon>
        <taxon>Dermateaceae</taxon>
        <taxon>Phlyctema</taxon>
    </lineage>
</organism>
<gene>
    <name evidence="7" type="ORF">PVAG01_06631</name>
</gene>
<feature type="region of interest" description="Disordered" evidence="5">
    <location>
        <begin position="249"/>
        <end position="271"/>
    </location>
</feature>
<dbReference type="InterPro" id="IPR034922">
    <property type="entry name" value="REX1-like_exo"/>
</dbReference>
<dbReference type="Gene3D" id="3.30.420.10">
    <property type="entry name" value="Ribonuclease H-like superfamily/Ribonuclease H"/>
    <property type="match status" value="1"/>
</dbReference>
<dbReference type="InterPro" id="IPR013520">
    <property type="entry name" value="Ribonucl_H"/>
</dbReference>
<evidence type="ECO:0000256" key="1">
    <source>
        <dbReference type="ARBA" id="ARBA00006357"/>
    </source>
</evidence>
<dbReference type="PANTHER" id="PTHR12801:SF112">
    <property type="entry name" value="RNA EXONUCLEASE 3"/>
    <property type="match status" value="1"/>
</dbReference>
<keyword evidence="4 7" id="KW-0269">Exonuclease</keyword>
<dbReference type="CDD" id="cd06145">
    <property type="entry name" value="REX1_like"/>
    <property type="match status" value="1"/>
</dbReference>
<feature type="compositionally biased region" description="Polar residues" evidence="5">
    <location>
        <begin position="121"/>
        <end position="137"/>
    </location>
</feature>
<feature type="region of interest" description="Disordered" evidence="5">
    <location>
        <begin position="28"/>
        <end position="147"/>
    </location>
</feature>
<proteinExistence type="inferred from homology"/>
<accession>A0ABR4PGL4</accession>
<dbReference type="InterPro" id="IPR036397">
    <property type="entry name" value="RNaseH_sf"/>
</dbReference>
<dbReference type="SMART" id="SM00479">
    <property type="entry name" value="EXOIII"/>
    <property type="match status" value="1"/>
</dbReference>
<keyword evidence="2" id="KW-0540">Nuclease</keyword>
<keyword evidence="3" id="KW-0378">Hydrolase</keyword>
<name>A0ABR4PGL4_9HELO</name>
<evidence type="ECO:0000256" key="5">
    <source>
        <dbReference type="SAM" id="MobiDB-lite"/>
    </source>
</evidence>
<dbReference type="SUPFAM" id="SSF53098">
    <property type="entry name" value="Ribonuclease H-like"/>
    <property type="match status" value="1"/>
</dbReference>
<dbReference type="Proteomes" id="UP001629113">
    <property type="component" value="Unassembled WGS sequence"/>
</dbReference>
<evidence type="ECO:0000259" key="6">
    <source>
        <dbReference type="SMART" id="SM00479"/>
    </source>
</evidence>
<evidence type="ECO:0000313" key="8">
    <source>
        <dbReference type="Proteomes" id="UP001629113"/>
    </source>
</evidence>
<comment type="caution">
    <text evidence="7">The sequence shown here is derived from an EMBL/GenBank/DDBJ whole genome shotgun (WGS) entry which is preliminary data.</text>
</comment>
<dbReference type="GO" id="GO:0004527">
    <property type="term" value="F:exonuclease activity"/>
    <property type="evidence" value="ECO:0007669"/>
    <property type="project" value="UniProtKB-KW"/>
</dbReference>